<feature type="active site" description="Proton donor" evidence="5">
    <location>
        <position position="62"/>
    </location>
</feature>
<dbReference type="Gene3D" id="3.20.20.100">
    <property type="entry name" value="NADP-dependent oxidoreductase domain"/>
    <property type="match status" value="1"/>
</dbReference>
<evidence type="ECO:0000259" key="8">
    <source>
        <dbReference type="Pfam" id="PF00248"/>
    </source>
</evidence>
<dbReference type="InterPro" id="IPR023210">
    <property type="entry name" value="NADP_OxRdtase_dom"/>
</dbReference>
<dbReference type="Proteomes" id="UP000824150">
    <property type="component" value="Unassembled WGS sequence"/>
</dbReference>
<dbReference type="AlphaFoldDB" id="A0A9E2KNM5"/>
<evidence type="ECO:0000256" key="2">
    <source>
        <dbReference type="ARBA" id="ARBA00022857"/>
    </source>
</evidence>
<dbReference type="InterPro" id="IPR036812">
    <property type="entry name" value="NAD(P)_OxRdtase_dom_sf"/>
</dbReference>
<evidence type="ECO:0000256" key="5">
    <source>
        <dbReference type="PIRSR" id="PIRSR000097-1"/>
    </source>
</evidence>
<evidence type="ECO:0000256" key="4">
    <source>
        <dbReference type="ARBA" id="ARBA00049445"/>
    </source>
</evidence>
<evidence type="ECO:0000256" key="6">
    <source>
        <dbReference type="PIRSR" id="PIRSR000097-2"/>
    </source>
</evidence>
<dbReference type="SUPFAM" id="SSF51430">
    <property type="entry name" value="NAD(P)-linked oxidoreductase"/>
    <property type="match status" value="1"/>
</dbReference>
<evidence type="ECO:0000313" key="9">
    <source>
        <dbReference type="EMBL" id="MBU3826695.1"/>
    </source>
</evidence>
<dbReference type="GO" id="GO:0016616">
    <property type="term" value="F:oxidoreductase activity, acting on the CH-OH group of donors, NAD or NADP as acceptor"/>
    <property type="evidence" value="ECO:0007669"/>
    <property type="project" value="UniProtKB-ARBA"/>
</dbReference>
<feature type="domain" description="NADP-dependent oxidoreductase" evidence="8">
    <location>
        <begin position="29"/>
        <end position="274"/>
    </location>
</feature>
<dbReference type="EMBL" id="JAHLFG010000044">
    <property type="protein sequence ID" value="MBU3826695.1"/>
    <property type="molecule type" value="Genomic_DNA"/>
</dbReference>
<dbReference type="PRINTS" id="PR00069">
    <property type="entry name" value="ALDKETRDTASE"/>
</dbReference>
<dbReference type="FunFam" id="3.20.20.100:FF:000002">
    <property type="entry name" value="2,5-diketo-D-gluconic acid reductase A"/>
    <property type="match status" value="1"/>
</dbReference>
<reference evidence="9" key="2">
    <citation type="submission" date="2021-04" db="EMBL/GenBank/DDBJ databases">
        <authorList>
            <person name="Gilroy R."/>
        </authorList>
    </citation>
    <scope>NUCLEOTIDE SEQUENCE</scope>
    <source>
        <strain evidence="9">687</strain>
    </source>
</reference>
<sequence length="295" mass="32491">MDFIAQSSSLNSADDVFTLLDGNTIPCVGFGTWKVFDDAQGSDIIQEAIVVGYRHFDAAAFYHSEKSIGTAIKASGLPRTDFFITSKVWKDDLSPRAARASLEHSLSDLQTDYVDLLLIHWPKASSADANWQDKLAETWNAFQDFKREGKVKSIGVANFLPHHFAALSGEKPVIDQIEFHVGYLQAEACAYCRREGILVEGWAALGRAALLNHPKVCELASKNGVTTAQLCLRFCLQEGVLPLVKSAHGARMRANRELFNFSLSNEDMATLRALPQIAWSGEHPDTAIPLDPAKQ</sequence>
<comment type="catalytic activity">
    <reaction evidence="4">
        <text>hydroxyacetone + NADP(+) = methylglyoxal + NADPH + H(+)</text>
        <dbReference type="Rhea" id="RHEA:27986"/>
        <dbReference type="ChEBI" id="CHEBI:15378"/>
        <dbReference type="ChEBI" id="CHEBI:17158"/>
        <dbReference type="ChEBI" id="CHEBI:27957"/>
        <dbReference type="ChEBI" id="CHEBI:57783"/>
        <dbReference type="ChEBI" id="CHEBI:58349"/>
    </reaction>
</comment>
<dbReference type="PIRSF" id="PIRSF000097">
    <property type="entry name" value="AKR"/>
    <property type="match status" value="1"/>
</dbReference>
<name>A0A9E2KNM5_9GAMM</name>
<reference evidence="9" key="1">
    <citation type="journal article" date="2021" name="PeerJ">
        <title>Extensive microbial diversity within the chicken gut microbiome revealed by metagenomics and culture.</title>
        <authorList>
            <person name="Gilroy R."/>
            <person name="Ravi A."/>
            <person name="Getino M."/>
            <person name="Pursley I."/>
            <person name="Horton D.L."/>
            <person name="Alikhan N.F."/>
            <person name="Baker D."/>
            <person name="Gharbi K."/>
            <person name="Hall N."/>
            <person name="Watson M."/>
            <person name="Adriaenssens E.M."/>
            <person name="Foster-Nyarko E."/>
            <person name="Jarju S."/>
            <person name="Secka A."/>
            <person name="Antonio M."/>
            <person name="Oren A."/>
            <person name="Chaudhuri R.R."/>
            <person name="La Ragione R."/>
            <person name="Hildebrand F."/>
            <person name="Pallen M.J."/>
        </authorList>
    </citation>
    <scope>NUCLEOTIDE SEQUENCE</scope>
    <source>
        <strain evidence="9">687</strain>
    </source>
</reference>
<proteinExistence type="inferred from homology"/>
<dbReference type="PANTHER" id="PTHR43827:SF3">
    <property type="entry name" value="NADP-DEPENDENT OXIDOREDUCTASE DOMAIN-CONTAINING PROTEIN"/>
    <property type="match status" value="1"/>
</dbReference>
<comment type="caution">
    <text evidence="9">The sequence shown here is derived from an EMBL/GenBank/DDBJ whole genome shotgun (WGS) entry which is preliminary data.</text>
</comment>
<keyword evidence="3" id="KW-0560">Oxidoreductase</keyword>
<dbReference type="PANTHER" id="PTHR43827">
    <property type="entry name" value="2,5-DIKETO-D-GLUCONIC ACID REDUCTASE"/>
    <property type="match status" value="1"/>
</dbReference>
<feature type="site" description="Lowers pKa of active site Tyr" evidence="7">
    <location>
        <position position="87"/>
    </location>
</feature>
<gene>
    <name evidence="9" type="ORF">IAA31_04300</name>
</gene>
<dbReference type="Pfam" id="PF00248">
    <property type="entry name" value="Aldo_ket_red"/>
    <property type="match status" value="1"/>
</dbReference>
<dbReference type="PROSITE" id="PS00798">
    <property type="entry name" value="ALDOKETO_REDUCTASE_1"/>
    <property type="match status" value="1"/>
</dbReference>
<accession>A0A9E2KNM5</accession>
<dbReference type="InterPro" id="IPR018170">
    <property type="entry name" value="Aldo/ket_reductase_CS"/>
</dbReference>
<keyword evidence="2" id="KW-0521">NADP</keyword>
<evidence type="ECO:0000256" key="7">
    <source>
        <dbReference type="PIRSR" id="PIRSR000097-3"/>
    </source>
</evidence>
<evidence type="ECO:0000256" key="3">
    <source>
        <dbReference type="ARBA" id="ARBA00023002"/>
    </source>
</evidence>
<protein>
    <submittedName>
        <fullName evidence="9">Aldo/keto reductase</fullName>
    </submittedName>
</protein>
<organism evidence="9 10">
    <name type="scientific">Candidatus Anaerobiospirillum merdipullorum</name>
    <dbReference type="NCBI Taxonomy" id="2838450"/>
    <lineage>
        <taxon>Bacteria</taxon>
        <taxon>Pseudomonadati</taxon>
        <taxon>Pseudomonadota</taxon>
        <taxon>Gammaproteobacteria</taxon>
        <taxon>Aeromonadales</taxon>
        <taxon>Succinivibrionaceae</taxon>
        <taxon>Anaerobiospirillum</taxon>
    </lineage>
</organism>
<evidence type="ECO:0000256" key="1">
    <source>
        <dbReference type="ARBA" id="ARBA00007905"/>
    </source>
</evidence>
<dbReference type="CDD" id="cd19071">
    <property type="entry name" value="AKR_AKR1-5-like"/>
    <property type="match status" value="1"/>
</dbReference>
<evidence type="ECO:0000313" key="10">
    <source>
        <dbReference type="Proteomes" id="UP000824150"/>
    </source>
</evidence>
<feature type="binding site" evidence="6">
    <location>
        <position position="120"/>
    </location>
    <ligand>
        <name>substrate</name>
    </ligand>
</feature>
<dbReference type="InterPro" id="IPR020471">
    <property type="entry name" value="AKR"/>
</dbReference>
<dbReference type="PROSITE" id="PS00063">
    <property type="entry name" value="ALDOKETO_REDUCTASE_3"/>
    <property type="match status" value="1"/>
</dbReference>
<comment type="similarity">
    <text evidence="1">Belongs to the aldo/keto reductase family.</text>
</comment>